<keyword evidence="11" id="KW-1185">Reference proteome</keyword>
<reference evidence="12" key="1">
    <citation type="submission" date="2025-08" db="UniProtKB">
        <authorList>
            <consortium name="RefSeq"/>
        </authorList>
    </citation>
    <scope>IDENTIFICATION</scope>
</reference>
<proteinExistence type="inferred from homology"/>
<dbReference type="PANTHER" id="PTHR11610:SF169">
    <property type="entry name" value="GH15759P-RELATED"/>
    <property type="match status" value="1"/>
</dbReference>
<evidence type="ECO:0000256" key="1">
    <source>
        <dbReference type="ARBA" id="ARBA00000111"/>
    </source>
</evidence>
<keyword evidence="6" id="KW-0378">Hydrolase</keyword>
<dbReference type="OrthoDB" id="8183961at2759"/>
<dbReference type="RefSeq" id="XP_011636829.1">
    <property type="nucleotide sequence ID" value="XM_011638527.2"/>
</dbReference>
<evidence type="ECO:0000256" key="2">
    <source>
        <dbReference type="ARBA" id="ARBA00004613"/>
    </source>
</evidence>
<dbReference type="GO" id="GO:0016042">
    <property type="term" value="P:lipid catabolic process"/>
    <property type="evidence" value="ECO:0007669"/>
    <property type="project" value="TreeGrafter"/>
</dbReference>
<evidence type="ECO:0000256" key="5">
    <source>
        <dbReference type="ARBA" id="ARBA00022525"/>
    </source>
</evidence>
<dbReference type="InterPro" id="IPR029058">
    <property type="entry name" value="AB_hydrolase_fold"/>
</dbReference>
<evidence type="ECO:0000313" key="12">
    <source>
        <dbReference type="RefSeq" id="XP_011636829.1"/>
    </source>
</evidence>
<keyword evidence="9" id="KW-0732">Signal</keyword>
<keyword evidence="5" id="KW-0964">Secreted</keyword>
<dbReference type="Gene3D" id="3.40.50.1820">
    <property type="entry name" value="alpha/beta hydrolase"/>
    <property type="match status" value="1"/>
</dbReference>
<dbReference type="GeneID" id="105427012"/>
<keyword evidence="7" id="KW-1015">Disulfide bond</keyword>
<dbReference type="PANTHER" id="PTHR11610">
    <property type="entry name" value="LIPASE"/>
    <property type="match status" value="1"/>
</dbReference>
<feature type="signal peptide" evidence="9">
    <location>
        <begin position="1"/>
        <end position="20"/>
    </location>
</feature>
<evidence type="ECO:0000313" key="11">
    <source>
        <dbReference type="Proteomes" id="UP000504615"/>
    </source>
</evidence>
<gene>
    <name evidence="12" type="primary">LOC105427012</name>
</gene>
<feature type="domain" description="Lipase" evidence="10">
    <location>
        <begin position="61"/>
        <end position="282"/>
    </location>
</feature>
<evidence type="ECO:0000256" key="6">
    <source>
        <dbReference type="ARBA" id="ARBA00022801"/>
    </source>
</evidence>
<dbReference type="Pfam" id="PF00151">
    <property type="entry name" value="Lipase"/>
    <property type="match status" value="1"/>
</dbReference>
<dbReference type="GO" id="GO:0005615">
    <property type="term" value="C:extracellular space"/>
    <property type="evidence" value="ECO:0007669"/>
    <property type="project" value="TreeGrafter"/>
</dbReference>
<evidence type="ECO:0000256" key="8">
    <source>
        <dbReference type="RuleBase" id="RU004262"/>
    </source>
</evidence>
<dbReference type="SUPFAM" id="SSF53474">
    <property type="entry name" value="alpha/beta-Hydrolases"/>
    <property type="match status" value="1"/>
</dbReference>
<evidence type="ECO:0000256" key="7">
    <source>
        <dbReference type="ARBA" id="ARBA00023157"/>
    </source>
</evidence>
<dbReference type="GO" id="GO:0008970">
    <property type="term" value="F:phospholipase A1 activity"/>
    <property type="evidence" value="ECO:0007669"/>
    <property type="project" value="UniProtKB-EC"/>
</dbReference>
<organism evidence="11 12">
    <name type="scientific">Pogonomyrmex barbatus</name>
    <name type="common">red harvester ant</name>
    <dbReference type="NCBI Taxonomy" id="144034"/>
    <lineage>
        <taxon>Eukaryota</taxon>
        <taxon>Metazoa</taxon>
        <taxon>Ecdysozoa</taxon>
        <taxon>Arthropoda</taxon>
        <taxon>Hexapoda</taxon>
        <taxon>Insecta</taxon>
        <taxon>Pterygota</taxon>
        <taxon>Neoptera</taxon>
        <taxon>Endopterygota</taxon>
        <taxon>Hymenoptera</taxon>
        <taxon>Apocrita</taxon>
        <taxon>Aculeata</taxon>
        <taxon>Formicoidea</taxon>
        <taxon>Formicidae</taxon>
        <taxon>Myrmicinae</taxon>
        <taxon>Pogonomyrmex</taxon>
    </lineage>
</organism>
<dbReference type="AlphaFoldDB" id="A0A6I9WXX9"/>
<dbReference type="Proteomes" id="UP000504615">
    <property type="component" value="Unplaced"/>
</dbReference>
<evidence type="ECO:0000259" key="10">
    <source>
        <dbReference type="Pfam" id="PF00151"/>
    </source>
</evidence>
<comment type="similarity">
    <text evidence="3 8">Belongs to the AB hydrolase superfamily. Lipase family.</text>
</comment>
<dbReference type="EC" id="3.1.1.32" evidence="4"/>
<protein>
    <recommendedName>
        <fullName evidence="4">phospholipase A1</fullName>
        <ecNumber evidence="4">3.1.1.32</ecNumber>
    </recommendedName>
</protein>
<evidence type="ECO:0000256" key="3">
    <source>
        <dbReference type="ARBA" id="ARBA00010701"/>
    </source>
</evidence>
<comment type="catalytic activity">
    <reaction evidence="1">
        <text>a 1,2-diacyl-sn-glycero-3-phosphocholine + H2O = a 2-acyl-sn-glycero-3-phosphocholine + a fatty acid + H(+)</text>
        <dbReference type="Rhea" id="RHEA:18689"/>
        <dbReference type="ChEBI" id="CHEBI:15377"/>
        <dbReference type="ChEBI" id="CHEBI:15378"/>
        <dbReference type="ChEBI" id="CHEBI:28868"/>
        <dbReference type="ChEBI" id="CHEBI:57643"/>
        <dbReference type="ChEBI" id="CHEBI:57875"/>
        <dbReference type="EC" id="3.1.1.32"/>
    </reaction>
</comment>
<name>A0A6I9WXX9_9HYME</name>
<evidence type="ECO:0000256" key="4">
    <source>
        <dbReference type="ARBA" id="ARBA00013179"/>
    </source>
</evidence>
<dbReference type="PRINTS" id="PR00821">
    <property type="entry name" value="TAGLIPASE"/>
</dbReference>
<dbReference type="GO" id="GO:0017171">
    <property type="term" value="F:serine hydrolase activity"/>
    <property type="evidence" value="ECO:0007669"/>
    <property type="project" value="TreeGrafter"/>
</dbReference>
<accession>A0A6I9WXX9</accession>
<comment type="subcellular location">
    <subcellularLocation>
        <location evidence="2">Secreted</location>
    </subcellularLocation>
</comment>
<feature type="chain" id="PRO_5026846071" description="phospholipase A1" evidence="9">
    <location>
        <begin position="21"/>
        <end position="333"/>
    </location>
</feature>
<evidence type="ECO:0000256" key="9">
    <source>
        <dbReference type="SAM" id="SignalP"/>
    </source>
</evidence>
<dbReference type="InterPro" id="IPR000734">
    <property type="entry name" value="TAG_lipase"/>
</dbReference>
<dbReference type="InterPro" id="IPR013818">
    <property type="entry name" value="Lipase"/>
</dbReference>
<sequence length="333" mass="36878">MWLITTISLIIFTQYMCLYAASENIFTVEENYARNRSSSCIFGVQSVSILMFNSDTPQGQSVDINESCDFVDPSKPVAFLTHGFLAHSNWTNYYKLASQLLKKEYTVFSLDWSNASCYNDPIVLRLLEYPSAMSNTVEVGNYLASYIKSVIDVCDVPLKSITLVGHSLGAHINGFAAKNIKKSISGKIPLLIGTDPAAPPFMFQSCPNRFCIEDADRVIAFHTSPLGIPYSIAHLDLWFNNGMLQPGCELFGFNVECSHNIAVEYLAHMLLNNCNFIGVPTKFVPKCPVPDKISCISINDKIFDSNNSIKGNYCVHVKSQSPYCTGSSSSCLQ</sequence>